<dbReference type="InterPro" id="IPR008271">
    <property type="entry name" value="Ser/Thr_kinase_AS"/>
</dbReference>
<organism evidence="13 14">
    <name type="scientific">Tenebrio molitor</name>
    <name type="common">Yellow mealworm beetle</name>
    <dbReference type="NCBI Taxonomy" id="7067"/>
    <lineage>
        <taxon>Eukaryota</taxon>
        <taxon>Metazoa</taxon>
        <taxon>Ecdysozoa</taxon>
        <taxon>Arthropoda</taxon>
        <taxon>Hexapoda</taxon>
        <taxon>Insecta</taxon>
        <taxon>Pterygota</taxon>
        <taxon>Neoptera</taxon>
        <taxon>Endopterygota</taxon>
        <taxon>Coleoptera</taxon>
        <taxon>Polyphaga</taxon>
        <taxon>Cucujiformia</taxon>
        <taxon>Tenebrionidae</taxon>
        <taxon>Tenebrio</taxon>
    </lineage>
</organism>
<dbReference type="GO" id="GO:0051754">
    <property type="term" value="P:meiotic sister chromatid cohesion, centromeric"/>
    <property type="evidence" value="ECO:0007669"/>
    <property type="project" value="TreeGrafter"/>
</dbReference>
<feature type="region of interest" description="Disordered" evidence="11">
    <location>
        <begin position="656"/>
        <end position="684"/>
    </location>
</feature>
<dbReference type="InterPro" id="IPR011009">
    <property type="entry name" value="Kinase-like_dom_sf"/>
</dbReference>
<keyword evidence="5" id="KW-0995">Kinetochore</keyword>
<keyword evidence="3" id="KW-0158">Chromosome</keyword>
<dbReference type="SMART" id="SM00220">
    <property type="entry name" value="S_TKc"/>
    <property type="match status" value="1"/>
</dbReference>
<gene>
    <name evidence="13" type="ORF">GEV33_013001</name>
</gene>
<dbReference type="Pfam" id="PF16046">
    <property type="entry name" value="FAM76"/>
    <property type="match status" value="1"/>
</dbReference>
<protein>
    <recommendedName>
        <fullName evidence="12">Protein kinase domain-containing protein</fullName>
    </recommendedName>
</protein>
<keyword evidence="14" id="KW-1185">Reference proteome</keyword>
<dbReference type="GO" id="GO:0005524">
    <property type="term" value="F:ATP binding"/>
    <property type="evidence" value="ECO:0007669"/>
    <property type="project" value="UniProtKB-UniRule"/>
</dbReference>
<reference evidence="13" key="1">
    <citation type="journal article" date="2020" name="J Insects Food Feed">
        <title>The yellow mealworm (Tenebrio molitor) genome: a resource for the emerging insects as food and feed industry.</title>
        <authorList>
            <person name="Eriksson T."/>
            <person name="Andere A."/>
            <person name="Kelstrup H."/>
            <person name="Emery V."/>
            <person name="Picard C."/>
        </authorList>
    </citation>
    <scope>NUCLEOTIDE SEQUENCE</scope>
    <source>
        <strain evidence="13">Stoneville</strain>
        <tissue evidence="13">Whole head</tissue>
    </source>
</reference>
<evidence type="ECO:0000256" key="9">
    <source>
        <dbReference type="PROSITE-ProRule" id="PRU10141"/>
    </source>
</evidence>
<reference evidence="13" key="2">
    <citation type="submission" date="2021-08" db="EMBL/GenBank/DDBJ databases">
        <authorList>
            <person name="Eriksson T."/>
        </authorList>
    </citation>
    <scope>NUCLEOTIDE SEQUENCE</scope>
    <source>
        <strain evidence="13">Stoneville</strain>
        <tissue evidence="13">Whole head</tissue>
    </source>
</reference>
<evidence type="ECO:0000256" key="10">
    <source>
        <dbReference type="SAM" id="Coils"/>
    </source>
</evidence>
<evidence type="ECO:0000256" key="1">
    <source>
        <dbReference type="ARBA" id="ARBA00004629"/>
    </source>
</evidence>
<evidence type="ECO:0000259" key="12">
    <source>
        <dbReference type="PROSITE" id="PS50011"/>
    </source>
</evidence>
<evidence type="ECO:0000256" key="5">
    <source>
        <dbReference type="ARBA" id="ARBA00022838"/>
    </source>
</evidence>
<feature type="region of interest" description="Disordered" evidence="11">
    <location>
        <begin position="536"/>
        <end position="557"/>
    </location>
</feature>
<dbReference type="PROSITE" id="PS50011">
    <property type="entry name" value="PROTEIN_KINASE_DOM"/>
    <property type="match status" value="1"/>
</dbReference>
<feature type="domain" description="Protein kinase" evidence="12">
    <location>
        <begin position="272"/>
        <end position="544"/>
    </location>
</feature>
<dbReference type="Gene3D" id="1.10.510.10">
    <property type="entry name" value="Transferase(Phosphotransferase) domain 1"/>
    <property type="match status" value="1"/>
</dbReference>
<dbReference type="AlphaFoldDB" id="A0A8J6H7S0"/>
<evidence type="ECO:0000313" key="13">
    <source>
        <dbReference type="EMBL" id="KAH0809789.1"/>
    </source>
</evidence>
<feature type="compositionally biased region" description="Low complexity" evidence="11">
    <location>
        <begin position="129"/>
        <end position="142"/>
    </location>
</feature>
<dbReference type="Pfam" id="PF00069">
    <property type="entry name" value="Pkinase"/>
    <property type="match status" value="1"/>
</dbReference>
<dbReference type="GO" id="GO:0032991">
    <property type="term" value="C:protein-containing complex"/>
    <property type="evidence" value="ECO:0007669"/>
    <property type="project" value="UniProtKB-ARBA"/>
</dbReference>
<dbReference type="PANTHER" id="PTHR14030">
    <property type="entry name" value="MITOTIC CHECKPOINT SERINE/THREONINE-PROTEIN KINASE BUB1"/>
    <property type="match status" value="1"/>
</dbReference>
<dbReference type="InterPro" id="IPR000719">
    <property type="entry name" value="Prot_kinase_dom"/>
</dbReference>
<dbReference type="CDD" id="cd13981">
    <property type="entry name" value="STKc_Bub1_BubR1"/>
    <property type="match status" value="1"/>
</dbReference>
<dbReference type="SUPFAM" id="SSF56112">
    <property type="entry name" value="Protein kinase-like (PK-like)"/>
    <property type="match status" value="1"/>
</dbReference>
<comment type="similarity">
    <text evidence="2">Belongs to the FAM76 family.</text>
</comment>
<keyword evidence="4 9" id="KW-0547">Nucleotide-binding</keyword>
<dbReference type="InterPro" id="IPR015661">
    <property type="entry name" value="Bub1/Mad3"/>
</dbReference>
<feature type="coiled-coil region" evidence="10">
    <location>
        <begin position="629"/>
        <end position="656"/>
    </location>
</feature>
<dbReference type="GO" id="GO:0005634">
    <property type="term" value="C:nucleus"/>
    <property type="evidence" value="ECO:0007669"/>
    <property type="project" value="TreeGrafter"/>
</dbReference>
<evidence type="ECO:0000256" key="11">
    <source>
        <dbReference type="SAM" id="MobiDB-lite"/>
    </source>
</evidence>
<evidence type="ECO:0000256" key="8">
    <source>
        <dbReference type="ARBA" id="ARBA00023328"/>
    </source>
</evidence>
<dbReference type="GO" id="GO:0007094">
    <property type="term" value="P:mitotic spindle assembly checkpoint signaling"/>
    <property type="evidence" value="ECO:0007669"/>
    <property type="project" value="InterPro"/>
</dbReference>
<dbReference type="PROSITE" id="PS00107">
    <property type="entry name" value="PROTEIN_KINASE_ATP"/>
    <property type="match status" value="1"/>
</dbReference>
<feature type="binding site" evidence="9">
    <location>
        <position position="301"/>
    </location>
    <ligand>
        <name>ATP</name>
        <dbReference type="ChEBI" id="CHEBI:30616"/>
    </ligand>
</feature>
<evidence type="ECO:0000256" key="4">
    <source>
        <dbReference type="ARBA" id="ARBA00022741"/>
    </source>
</evidence>
<name>A0A8J6H7S0_TENMO</name>
<feature type="compositionally biased region" description="Low complexity" evidence="11">
    <location>
        <begin position="663"/>
        <end position="678"/>
    </location>
</feature>
<dbReference type="EMBL" id="JABDTM020027911">
    <property type="protein sequence ID" value="KAH0809789.1"/>
    <property type="molecule type" value="Genomic_DNA"/>
</dbReference>
<feature type="region of interest" description="Disordered" evidence="11">
    <location>
        <begin position="126"/>
        <end position="149"/>
    </location>
</feature>
<dbReference type="InterPro" id="IPR017441">
    <property type="entry name" value="Protein_kinase_ATP_BS"/>
</dbReference>
<proteinExistence type="inferred from homology"/>
<comment type="subcellular location">
    <subcellularLocation>
        <location evidence="1">Chromosome</location>
        <location evidence="1">Centromere</location>
        <location evidence="1">Kinetochore</location>
    </subcellularLocation>
</comment>
<dbReference type="Proteomes" id="UP000719412">
    <property type="component" value="Unassembled WGS sequence"/>
</dbReference>
<evidence type="ECO:0000313" key="14">
    <source>
        <dbReference type="Proteomes" id="UP000719412"/>
    </source>
</evidence>
<evidence type="ECO:0000256" key="3">
    <source>
        <dbReference type="ARBA" id="ARBA00022454"/>
    </source>
</evidence>
<evidence type="ECO:0000256" key="6">
    <source>
        <dbReference type="ARBA" id="ARBA00022840"/>
    </source>
</evidence>
<evidence type="ECO:0000256" key="2">
    <source>
        <dbReference type="ARBA" id="ARBA00009097"/>
    </source>
</evidence>
<dbReference type="PROSITE" id="PS00108">
    <property type="entry name" value="PROTEIN_KINASE_ST"/>
    <property type="match status" value="1"/>
</dbReference>
<accession>A0A8J6H7S0</accession>
<dbReference type="PANTHER" id="PTHR14030:SF4">
    <property type="entry name" value="BUB1 KINASE, ISOFORM A-RELATED"/>
    <property type="match status" value="1"/>
</dbReference>
<feature type="compositionally biased region" description="Polar residues" evidence="11">
    <location>
        <begin position="545"/>
        <end position="557"/>
    </location>
</feature>
<keyword evidence="8" id="KW-0137">Centromere</keyword>
<keyword evidence="7 10" id="KW-0175">Coiled coil</keyword>
<evidence type="ECO:0000256" key="7">
    <source>
        <dbReference type="ARBA" id="ARBA00023054"/>
    </source>
</evidence>
<dbReference type="GO" id="GO:0004672">
    <property type="term" value="F:protein kinase activity"/>
    <property type="evidence" value="ECO:0007669"/>
    <property type="project" value="InterPro"/>
</dbReference>
<comment type="caution">
    <text evidence="13">The sequence shown here is derived from an EMBL/GenBank/DDBJ whole genome shotgun (WGS) entry which is preliminary data.</text>
</comment>
<keyword evidence="6 9" id="KW-0067">ATP-binding</keyword>
<dbReference type="InterPro" id="IPR032017">
    <property type="entry name" value="FAM76"/>
</dbReference>
<sequence length="684" mass="76378">MKTPFKDLNAEELAETGSRGGMDVAAAAPVDSAKRLPIYDDDSSSSFDKFTEPVNFGDLSCNTQMFGFNLNVMQVSTPQNKQEFVVSCDGDSANAVRKQLFSGAPKTEEENYDKVLSTILEETKSYGQSSSSSSSSTTAKSSIFGTNNTKQNNMATISEEHNSYLAQNLMVNAALRSSSLGDLMDFGHHASPVSVVQKPSCNTPRPVTNVPVPTKVTPLNFVPSDPFKQTLIEKLLQRVCFPGLHTEGYYCLKNIPRLLVRKESVSIGSDKYVIEKQLGKGTYGTVFRGIDVRTGNTVAVKYQKPPNRWEFYICRELQARLVHHPLRERFMDVRIGYFSDQTSVLISEFMPCGSLLDVANSVKQKSGRSMKESLCIHFCLEMLKVVQAMHEVKIIHADIKPDNFLVQLFPNDTIGLQLIDFGCSIDMSLFPPGASFTRKITTEDFICCEMIDNRPWNYHTDLFCIAATAHVLLFEKYIQLQKKDEHWSISNRLPRYARLDLWNMFFSTLLNQQDGPANSVSLQAILRSHNKRPHRVDVTKIPPTDNDNGIPSKVSRNNASPAIIRGELDPNSSDHVVAMTQLKEKIASLQKQLSMKDAQLLNKDKMITELKAKHFTTESELRTKMKNCQKECDDKVEALNKRITSLLKEVASLSKTAKKNRFASTSAAENSNNSGSGTDSPSLQ</sequence>
<dbReference type="GO" id="GO:0000776">
    <property type="term" value="C:kinetochore"/>
    <property type="evidence" value="ECO:0007669"/>
    <property type="project" value="UniProtKB-KW"/>
</dbReference>